<comment type="caution">
    <text evidence="2">The sequence shown here is derived from an EMBL/GenBank/DDBJ whole genome shotgun (WGS) entry which is preliminary data.</text>
</comment>
<dbReference type="EMBL" id="BJXK01000016">
    <property type="protein sequence ID" value="GEM81027.1"/>
    <property type="molecule type" value="Genomic_DNA"/>
</dbReference>
<reference evidence="2 3" key="1">
    <citation type="submission" date="2019-07" db="EMBL/GenBank/DDBJ databases">
        <title>Whole genome shotgun sequence of Vibrio superstes NBRC 103154.</title>
        <authorList>
            <person name="Hosoyama A."/>
            <person name="Uohara A."/>
            <person name="Ohji S."/>
            <person name="Ichikawa N."/>
        </authorList>
    </citation>
    <scope>NUCLEOTIDE SEQUENCE [LARGE SCALE GENOMIC DNA]</scope>
    <source>
        <strain evidence="2 3">NBRC 103154</strain>
    </source>
</reference>
<sequence length="599" mass="68309">MELTKPLNEKNQQLRVLAPVLILSIIFSLIMFGTFWDKVSSLDLWDDDDYMRLVQISEWVASGNWYLQPLGRLNPEDGQIIHWTRVPDIVPYILIKAFTTVTDIEMATLISISITPLLYLCITAVLIAATTSKLFGSQYAFISAVYALSSYLLIKFLPGSIDHHNVQLCITAFFILLIPIKEYEFEYKRRAWVQGMMIAISLWVGVANILFFISALSILVFYGILRNEKALKYASTISLSAFVFSLIFVILNRPYYEFFDVHVDAISIAFSFCFLSGFVFCVLYSTIYPINNSRYLSFTFSLLASLLPTLAAFPELVTDIAYRAHPEILKTHWIDLISETFSTTHYIIKNGFFSSSNIAIMLLPALFSLLFIDKKSPVINHYFIFILSLSIPFLWQDRASITPLLLAIPLQAYVAINISKKTSNNLYKALIILILSPVFIGGVLDIAPKTNNQELLEKTNLTEHTTKSKRLEHLFSEINFDNEKILAPIDFGTRILALTKANIVSLPYHRNIKGNSNMIEIFISTNLDYVKKEIINNKITHIIIGDAQQSKVLKILSSENSFINKLDRGELPPWLLRIYKQNGLRVFKIKERTEGVTHE</sequence>
<feature type="transmembrane region" description="Helical" evidence="1">
    <location>
        <begin position="401"/>
        <end position="419"/>
    </location>
</feature>
<keyword evidence="1" id="KW-1133">Transmembrane helix</keyword>
<feature type="transmembrane region" description="Helical" evidence="1">
    <location>
        <begin position="268"/>
        <end position="288"/>
    </location>
</feature>
<feature type="transmembrane region" description="Helical" evidence="1">
    <location>
        <begin position="352"/>
        <end position="372"/>
    </location>
</feature>
<name>A0A511QVL3_9VIBR</name>
<keyword evidence="3" id="KW-1185">Reference proteome</keyword>
<keyword evidence="1" id="KW-0472">Membrane</keyword>
<feature type="transmembrane region" description="Helical" evidence="1">
    <location>
        <begin position="379"/>
        <end position="395"/>
    </location>
</feature>
<evidence type="ECO:0000313" key="2">
    <source>
        <dbReference type="EMBL" id="GEM81027.1"/>
    </source>
</evidence>
<feature type="transmembrane region" description="Helical" evidence="1">
    <location>
        <begin position="295"/>
        <end position="313"/>
    </location>
</feature>
<dbReference type="RefSeq" id="WP_119011334.1">
    <property type="nucleotide sequence ID" value="NZ_BJXK01000016.1"/>
</dbReference>
<feature type="transmembrane region" description="Helical" evidence="1">
    <location>
        <begin position="135"/>
        <end position="154"/>
    </location>
</feature>
<evidence type="ECO:0000313" key="3">
    <source>
        <dbReference type="Proteomes" id="UP000321113"/>
    </source>
</evidence>
<dbReference type="AlphaFoldDB" id="A0A511QVL3"/>
<feature type="transmembrane region" description="Helical" evidence="1">
    <location>
        <begin position="16"/>
        <end position="36"/>
    </location>
</feature>
<feature type="transmembrane region" description="Helical" evidence="1">
    <location>
        <begin position="106"/>
        <end position="129"/>
    </location>
</feature>
<accession>A0A511QVL3</accession>
<feature type="transmembrane region" description="Helical" evidence="1">
    <location>
        <begin position="426"/>
        <end position="444"/>
    </location>
</feature>
<evidence type="ECO:0008006" key="4">
    <source>
        <dbReference type="Google" id="ProtNLM"/>
    </source>
</evidence>
<gene>
    <name evidence="2" type="ORF">VSU01S_32720</name>
</gene>
<feature type="transmembrane region" description="Helical" evidence="1">
    <location>
        <begin position="237"/>
        <end position="256"/>
    </location>
</feature>
<feature type="transmembrane region" description="Helical" evidence="1">
    <location>
        <begin position="200"/>
        <end position="225"/>
    </location>
</feature>
<protein>
    <recommendedName>
        <fullName evidence="4">Glycosyltransferase RgtA/B/C/D-like domain-containing protein</fullName>
    </recommendedName>
</protein>
<proteinExistence type="predicted"/>
<dbReference type="OrthoDB" id="1082056at2"/>
<keyword evidence="1" id="KW-0812">Transmembrane</keyword>
<organism evidence="2 3">
    <name type="scientific">Vibrio superstes NBRC 103154</name>
    <dbReference type="NCBI Taxonomy" id="1219062"/>
    <lineage>
        <taxon>Bacteria</taxon>
        <taxon>Pseudomonadati</taxon>
        <taxon>Pseudomonadota</taxon>
        <taxon>Gammaproteobacteria</taxon>
        <taxon>Vibrionales</taxon>
        <taxon>Vibrionaceae</taxon>
        <taxon>Vibrio</taxon>
    </lineage>
</organism>
<evidence type="ECO:0000256" key="1">
    <source>
        <dbReference type="SAM" id="Phobius"/>
    </source>
</evidence>
<dbReference type="Proteomes" id="UP000321113">
    <property type="component" value="Unassembled WGS sequence"/>
</dbReference>